<evidence type="ECO:0000256" key="1">
    <source>
        <dbReference type="ARBA" id="ARBA00006611"/>
    </source>
</evidence>
<proteinExistence type="inferred from homology"/>
<organism evidence="3 4">
    <name type="scientific">Limihaloglobus sulfuriphilus</name>
    <dbReference type="NCBI Taxonomy" id="1851148"/>
    <lineage>
        <taxon>Bacteria</taxon>
        <taxon>Pseudomonadati</taxon>
        <taxon>Planctomycetota</taxon>
        <taxon>Phycisphaerae</taxon>
        <taxon>Sedimentisphaerales</taxon>
        <taxon>Sedimentisphaeraceae</taxon>
        <taxon>Limihaloglobus</taxon>
    </lineage>
</organism>
<dbReference type="SUPFAM" id="SSF52540">
    <property type="entry name" value="P-loop containing nucleoside triphosphate hydrolases"/>
    <property type="match status" value="1"/>
</dbReference>
<dbReference type="RefSeq" id="WP_146684231.1">
    <property type="nucleotide sequence ID" value="NZ_CP019646.1"/>
</dbReference>
<feature type="domain" description="Bacterial type II secretion system protein E" evidence="2">
    <location>
        <begin position="193"/>
        <end position="207"/>
    </location>
</feature>
<dbReference type="NCBIfam" id="TIGR01420">
    <property type="entry name" value="pilT_fam"/>
    <property type="match status" value="1"/>
</dbReference>
<protein>
    <submittedName>
        <fullName evidence="3">Twitching mobility protein</fullName>
    </submittedName>
</protein>
<dbReference type="AlphaFoldDB" id="A0A1R7T5Y6"/>
<dbReference type="InterPro" id="IPR006321">
    <property type="entry name" value="PilT/PilU"/>
</dbReference>
<dbReference type="CDD" id="cd01131">
    <property type="entry name" value="PilT"/>
    <property type="match status" value="1"/>
</dbReference>
<dbReference type="InterPro" id="IPR003593">
    <property type="entry name" value="AAA+_ATPase"/>
</dbReference>
<evidence type="ECO:0000313" key="3">
    <source>
        <dbReference type="EMBL" id="AQQ71996.1"/>
    </source>
</evidence>
<dbReference type="OrthoDB" id="9808272at2"/>
<dbReference type="Proteomes" id="UP000188181">
    <property type="component" value="Chromosome"/>
</dbReference>
<dbReference type="GO" id="GO:0005524">
    <property type="term" value="F:ATP binding"/>
    <property type="evidence" value="ECO:0007669"/>
    <property type="project" value="InterPro"/>
</dbReference>
<dbReference type="GO" id="GO:0016887">
    <property type="term" value="F:ATP hydrolysis activity"/>
    <property type="evidence" value="ECO:0007669"/>
    <property type="project" value="InterPro"/>
</dbReference>
<dbReference type="STRING" id="1851148.SMSP2_02375"/>
<dbReference type="PROSITE" id="PS00662">
    <property type="entry name" value="T2SP_E"/>
    <property type="match status" value="1"/>
</dbReference>
<dbReference type="InterPro" id="IPR027417">
    <property type="entry name" value="P-loop_NTPase"/>
</dbReference>
<comment type="similarity">
    <text evidence="1">Belongs to the GSP E family.</text>
</comment>
<dbReference type="Pfam" id="PF00437">
    <property type="entry name" value="T2SSE"/>
    <property type="match status" value="1"/>
</dbReference>
<dbReference type="EMBL" id="CP019646">
    <property type="protein sequence ID" value="AQQ71996.1"/>
    <property type="molecule type" value="Genomic_DNA"/>
</dbReference>
<dbReference type="InterPro" id="IPR001482">
    <property type="entry name" value="T2SS/T4SS_dom"/>
</dbReference>
<sequence length="356" mass="39605">MSLEAILHTAVQFGASDVHINADMKPLMRRDTVLSAMDFPELSNEDIRAMILGMVDEKGYAHLEEHLDLDFATAISSGHRFRVNAHYQRETLAIAFRVISDKVPAFDDLHLPETLRSLTELPRGLVLVTGPTGSGKSTTLASMINLINSRESKRIITLEDPIEYLLRNDKSQIEQREVGRDVSSFASGLRHALRQDPDVILVGEMRDLETTSAALTAAETGHLVMSTLHTNSASQTIERIIDIYPAAQQSQVRSMLANTLSASVSQTLFKRRDYPGMTPCMEILLSSPAVRNCIRDNRLHEIPNVIETQKQAGMQLLDHNITELFFEGIISKADAIGRASDQARMKALLEDVEDIF</sequence>
<gene>
    <name evidence="3" type="primary">pilT_4</name>
    <name evidence="3" type="ORF">SMSP2_02375</name>
</gene>
<keyword evidence="4" id="KW-1185">Reference proteome</keyword>
<accession>A0A1R7T5Y6</accession>
<evidence type="ECO:0000313" key="4">
    <source>
        <dbReference type="Proteomes" id="UP000188181"/>
    </source>
</evidence>
<dbReference type="Gene3D" id="3.30.450.90">
    <property type="match status" value="1"/>
</dbReference>
<name>A0A1R7T5Y6_9BACT</name>
<dbReference type="KEGG" id="pbas:SMSP2_02375"/>
<reference evidence="4" key="1">
    <citation type="submission" date="2017-02" db="EMBL/GenBank/DDBJ databases">
        <title>Comparative genomics and description of representatives of a novel lineage of planctomycetes thriving in anoxic sediments.</title>
        <authorList>
            <person name="Spring S."/>
            <person name="Bunk B."/>
            <person name="Sproer C."/>
        </authorList>
    </citation>
    <scope>NUCLEOTIDE SEQUENCE [LARGE SCALE GENOMIC DNA]</scope>
    <source>
        <strain evidence="4">SM-Chi-D1</strain>
    </source>
</reference>
<dbReference type="InterPro" id="IPR050921">
    <property type="entry name" value="T4SS_GSP_E_ATPase"/>
</dbReference>
<dbReference type="Gene3D" id="3.40.50.300">
    <property type="entry name" value="P-loop containing nucleotide triphosphate hydrolases"/>
    <property type="match status" value="1"/>
</dbReference>
<dbReference type="PANTHER" id="PTHR30486">
    <property type="entry name" value="TWITCHING MOTILITY PROTEIN PILT"/>
    <property type="match status" value="1"/>
</dbReference>
<evidence type="ECO:0000259" key="2">
    <source>
        <dbReference type="PROSITE" id="PS00662"/>
    </source>
</evidence>
<dbReference type="SMART" id="SM00382">
    <property type="entry name" value="AAA"/>
    <property type="match status" value="1"/>
</dbReference>